<dbReference type="AlphaFoldDB" id="A0A3B0WX11"/>
<evidence type="ECO:0000259" key="4">
    <source>
        <dbReference type="Pfam" id="PF09834"/>
    </source>
</evidence>
<dbReference type="Pfam" id="PF09834">
    <property type="entry name" value="DUF2061"/>
    <property type="match status" value="1"/>
</dbReference>
<dbReference type="PANTHER" id="PTHR42700">
    <property type="entry name" value="SULFATE ADENYLYLTRANSFERASE"/>
    <property type="match status" value="1"/>
</dbReference>
<gene>
    <name evidence="5" type="ORF">MNBD_GAMMA04-1162</name>
</gene>
<protein>
    <submittedName>
        <fullName evidence="5">Adenylylsulfate kinase</fullName>
        <ecNumber evidence="5">2.7.1.25</ecNumber>
    </submittedName>
</protein>
<evidence type="ECO:0000256" key="2">
    <source>
        <dbReference type="SAM" id="Phobius"/>
    </source>
</evidence>
<dbReference type="SUPFAM" id="SSF52540">
    <property type="entry name" value="P-loop containing nucleoside triphosphate hydrolases"/>
    <property type="match status" value="1"/>
</dbReference>
<keyword evidence="2" id="KW-0472">Membrane</keyword>
<proteinExistence type="predicted"/>
<dbReference type="InterPro" id="IPR050512">
    <property type="entry name" value="Sulf_AdTrans/APS_kinase"/>
</dbReference>
<dbReference type="EMBL" id="UOFB01000241">
    <property type="protein sequence ID" value="VAW48144.1"/>
    <property type="molecule type" value="Genomic_DNA"/>
</dbReference>
<evidence type="ECO:0000259" key="3">
    <source>
        <dbReference type="Pfam" id="PF01583"/>
    </source>
</evidence>
<dbReference type="GO" id="GO:0019379">
    <property type="term" value="P:sulfate assimilation, phosphoadenylyl sulfate reduction by phosphoadenylyl-sulfate reductase (thioredoxin)"/>
    <property type="evidence" value="ECO:0007669"/>
    <property type="project" value="TreeGrafter"/>
</dbReference>
<dbReference type="GO" id="GO:0010134">
    <property type="term" value="P:sulfate assimilation via adenylyl sulfate reduction"/>
    <property type="evidence" value="ECO:0007669"/>
    <property type="project" value="TreeGrafter"/>
</dbReference>
<accession>A0A3B0WX11</accession>
<feature type="transmembrane region" description="Helical" evidence="2">
    <location>
        <begin position="14"/>
        <end position="32"/>
    </location>
</feature>
<sequence length="240" mass="27971">MYVETSKRSLIKGVSWRLLATTTTIIIVYLFFGRLDLAIMAGALETVAKIFLYYLHERGWNKVDYGKKRIEPFNLWIIGLPLSGKKVLADKVYEQLLSLKIPLERIESREVRKLLPEIGYERDDRILHIKRVGFLIKKLQRHSVSTICSFVSPYQEARDTVKEMTENYVEVYINSDPAQYKTIQESGFIENVDKTQLDDLERISQDYEQPSNPKIIINPDENLDDAVKRIVAYVKKNLVR</sequence>
<dbReference type="InterPro" id="IPR018638">
    <property type="entry name" value="DUF2061_membrane"/>
</dbReference>
<dbReference type="GO" id="GO:0004020">
    <property type="term" value="F:adenylylsulfate kinase activity"/>
    <property type="evidence" value="ECO:0007669"/>
    <property type="project" value="UniProtKB-EC"/>
</dbReference>
<keyword evidence="2" id="KW-0812">Transmembrane</keyword>
<dbReference type="PANTHER" id="PTHR42700:SF1">
    <property type="entry name" value="SULFATE ADENYLYLTRANSFERASE"/>
    <property type="match status" value="1"/>
</dbReference>
<keyword evidence="5" id="KW-0418">Kinase</keyword>
<dbReference type="GO" id="GO:0004781">
    <property type="term" value="F:sulfate adenylyltransferase (ATP) activity"/>
    <property type="evidence" value="ECO:0007669"/>
    <property type="project" value="TreeGrafter"/>
</dbReference>
<dbReference type="InterPro" id="IPR059117">
    <property type="entry name" value="APS_kinase_dom"/>
</dbReference>
<feature type="domain" description="DUF2061" evidence="4">
    <location>
        <begin position="10"/>
        <end position="61"/>
    </location>
</feature>
<evidence type="ECO:0000256" key="1">
    <source>
        <dbReference type="ARBA" id="ARBA00022679"/>
    </source>
</evidence>
<name>A0A3B0WX11_9ZZZZ</name>
<evidence type="ECO:0000313" key="5">
    <source>
        <dbReference type="EMBL" id="VAW48144.1"/>
    </source>
</evidence>
<dbReference type="GO" id="GO:0005737">
    <property type="term" value="C:cytoplasm"/>
    <property type="evidence" value="ECO:0007669"/>
    <property type="project" value="TreeGrafter"/>
</dbReference>
<dbReference type="EC" id="2.7.1.25" evidence="5"/>
<reference evidence="5" key="1">
    <citation type="submission" date="2018-06" db="EMBL/GenBank/DDBJ databases">
        <authorList>
            <person name="Zhirakovskaya E."/>
        </authorList>
    </citation>
    <scope>NUCLEOTIDE SEQUENCE</scope>
</reference>
<keyword evidence="2" id="KW-1133">Transmembrane helix</keyword>
<feature type="domain" description="APS kinase" evidence="3">
    <location>
        <begin position="72"/>
        <end position="217"/>
    </location>
</feature>
<dbReference type="Pfam" id="PF01583">
    <property type="entry name" value="APS_kinase"/>
    <property type="match status" value="1"/>
</dbReference>
<organism evidence="5">
    <name type="scientific">hydrothermal vent metagenome</name>
    <dbReference type="NCBI Taxonomy" id="652676"/>
    <lineage>
        <taxon>unclassified sequences</taxon>
        <taxon>metagenomes</taxon>
        <taxon>ecological metagenomes</taxon>
    </lineage>
</organism>
<keyword evidence="1 5" id="KW-0808">Transferase</keyword>
<dbReference type="Gene3D" id="3.40.50.300">
    <property type="entry name" value="P-loop containing nucleotide triphosphate hydrolases"/>
    <property type="match status" value="1"/>
</dbReference>
<dbReference type="InterPro" id="IPR027417">
    <property type="entry name" value="P-loop_NTPase"/>
</dbReference>